<accession>A0A9Q3P921</accession>
<reference evidence="1" key="1">
    <citation type="submission" date="2021-03" db="EMBL/GenBank/DDBJ databases">
        <title>Draft genome sequence of rust myrtle Austropuccinia psidii MF-1, a brazilian biotype.</title>
        <authorList>
            <person name="Quecine M.C."/>
            <person name="Pachon D.M.R."/>
            <person name="Bonatelli M.L."/>
            <person name="Correr F.H."/>
            <person name="Franceschini L.M."/>
            <person name="Leite T.F."/>
            <person name="Margarido G.R.A."/>
            <person name="Almeida C.A."/>
            <person name="Ferrarezi J.A."/>
            <person name="Labate C.A."/>
        </authorList>
    </citation>
    <scope>NUCLEOTIDE SEQUENCE</scope>
    <source>
        <strain evidence="1">MF-1</strain>
    </source>
</reference>
<evidence type="ECO:0000313" key="1">
    <source>
        <dbReference type="EMBL" id="MBW0553398.1"/>
    </source>
</evidence>
<dbReference type="Proteomes" id="UP000765509">
    <property type="component" value="Unassembled WGS sequence"/>
</dbReference>
<comment type="caution">
    <text evidence="1">The sequence shown here is derived from an EMBL/GenBank/DDBJ whole genome shotgun (WGS) entry which is preliminary data.</text>
</comment>
<keyword evidence="2" id="KW-1185">Reference proteome</keyword>
<sequence length="219" mass="25714">MSSKFCTFCQARWAEFLSEFHFSITQHPALLATLWDALSGHDNIYLEREEDFINKNPMNLQKLLKKDEVRPSRFFSVKMEFLSNLIESIKNKFCQESQYRSILQELGKGKSVQYYYLDSSSQLLLFKDRMVVPNDSTIKLSILSKRHESSSWTPWKREDSQTCQAGFPLVAHDTIYQALFIILSTVLKKQKYSSKEVQTRQNSSNCKWSLDLSFNQFHH</sequence>
<evidence type="ECO:0000313" key="2">
    <source>
        <dbReference type="Proteomes" id="UP000765509"/>
    </source>
</evidence>
<protein>
    <submittedName>
        <fullName evidence="1">Uncharacterized protein</fullName>
    </submittedName>
</protein>
<dbReference type="EMBL" id="AVOT02059781">
    <property type="protein sequence ID" value="MBW0553398.1"/>
    <property type="molecule type" value="Genomic_DNA"/>
</dbReference>
<gene>
    <name evidence="1" type="ORF">O181_093113</name>
</gene>
<name>A0A9Q3P921_9BASI</name>
<dbReference type="AlphaFoldDB" id="A0A9Q3P921"/>
<proteinExistence type="predicted"/>
<organism evidence="1 2">
    <name type="scientific">Austropuccinia psidii MF-1</name>
    <dbReference type="NCBI Taxonomy" id="1389203"/>
    <lineage>
        <taxon>Eukaryota</taxon>
        <taxon>Fungi</taxon>
        <taxon>Dikarya</taxon>
        <taxon>Basidiomycota</taxon>
        <taxon>Pucciniomycotina</taxon>
        <taxon>Pucciniomycetes</taxon>
        <taxon>Pucciniales</taxon>
        <taxon>Sphaerophragmiaceae</taxon>
        <taxon>Austropuccinia</taxon>
    </lineage>
</organism>